<dbReference type="RefSeq" id="WP_136854690.1">
    <property type="nucleotide sequence ID" value="NZ_SWCI01000023.1"/>
</dbReference>
<dbReference type="Proteomes" id="UP000305674">
    <property type="component" value="Unassembled WGS sequence"/>
</dbReference>
<dbReference type="OrthoDB" id="6093293at2"/>
<organism evidence="1 2">
    <name type="scientific">Ferrimonas sediminicola</name>
    <dbReference type="NCBI Taxonomy" id="2569538"/>
    <lineage>
        <taxon>Bacteria</taxon>
        <taxon>Pseudomonadati</taxon>
        <taxon>Pseudomonadota</taxon>
        <taxon>Gammaproteobacteria</taxon>
        <taxon>Alteromonadales</taxon>
        <taxon>Ferrimonadaceae</taxon>
        <taxon>Ferrimonas</taxon>
    </lineage>
</organism>
<name>A0A4U1B6P0_9GAMM</name>
<dbReference type="EMBL" id="SWCI01000023">
    <property type="protein sequence ID" value="TKB46219.1"/>
    <property type="molecule type" value="Genomic_DNA"/>
</dbReference>
<dbReference type="AlphaFoldDB" id="A0A4U1B6P0"/>
<sequence length="178" mass="19621">MDLVLKLVTDENDDPLSDTDLPFIQAAFPSRFAGGTLQPPCLYEKAHWCSLYSSAQELFEPLSRLPRGGCWIYPTTEQGSSVEELLEAMQAKPSCRPVTVGYVALEDARKREGSLEAEHCYAEPAIGLADCIGSIEVRLAGAKAFLANAFWHMEVDGRAMLVKKAPLLEPFYEARQAP</sequence>
<keyword evidence="2" id="KW-1185">Reference proteome</keyword>
<gene>
    <name evidence="1" type="ORF">FCL40_18165</name>
</gene>
<proteinExistence type="predicted"/>
<evidence type="ECO:0000313" key="1">
    <source>
        <dbReference type="EMBL" id="TKB46219.1"/>
    </source>
</evidence>
<comment type="caution">
    <text evidence="1">The sequence shown here is derived from an EMBL/GenBank/DDBJ whole genome shotgun (WGS) entry which is preliminary data.</text>
</comment>
<protein>
    <submittedName>
        <fullName evidence="1">Uncharacterized protein</fullName>
    </submittedName>
</protein>
<accession>A0A4U1B6P0</accession>
<evidence type="ECO:0000313" key="2">
    <source>
        <dbReference type="Proteomes" id="UP000305674"/>
    </source>
</evidence>
<reference evidence="1 2" key="1">
    <citation type="submission" date="2019-04" db="EMBL/GenBank/DDBJ databases">
        <authorList>
            <person name="Hwang J.C."/>
        </authorList>
    </citation>
    <scope>NUCLEOTIDE SEQUENCE [LARGE SCALE GENOMIC DNA]</scope>
    <source>
        <strain evidence="1 2">IMCC35001</strain>
    </source>
</reference>